<evidence type="ECO:0000256" key="1">
    <source>
        <dbReference type="ARBA" id="ARBA00004651"/>
    </source>
</evidence>
<dbReference type="STRING" id="651182.TOL2_C43120"/>
<keyword evidence="4 6" id="KW-1133">Transmembrane helix</keyword>
<dbReference type="InterPro" id="IPR001036">
    <property type="entry name" value="Acrflvin-R"/>
</dbReference>
<dbReference type="SUPFAM" id="SSF82866">
    <property type="entry name" value="Multidrug efflux transporter AcrB transmembrane domain"/>
    <property type="match status" value="2"/>
</dbReference>
<dbReference type="Proteomes" id="UP000007347">
    <property type="component" value="Chromosome"/>
</dbReference>
<feature type="transmembrane region" description="Helical" evidence="6">
    <location>
        <begin position="413"/>
        <end position="436"/>
    </location>
</feature>
<feature type="transmembrane region" description="Helical" evidence="6">
    <location>
        <begin position="386"/>
        <end position="407"/>
    </location>
</feature>
<feature type="transmembrane region" description="Helical" evidence="6">
    <location>
        <begin position="313"/>
        <end position="333"/>
    </location>
</feature>
<evidence type="ECO:0000259" key="7">
    <source>
        <dbReference type="PROSITE" id="PS50156"/>
    </source>
</evidence>
<dbReference type="EMBL" id="FO203503">
    <property type="protein sequence ID" value="CCK82468.1"/>
    <property type="molecule type" value="Genomic_DNA"/>
</dbReference>
<protein>
    <submittedName>
        <fullName evidence="8">Conserved uncharacterized membrane protein</fullName>
    </submittedName>
</protein>
<evidence type="ECO:0000313" key="9">
    <source>
        <dbReference type="Proteomes" id="UP000007347"/>
    </source>
</evidence>
<feature type="transmembrane region" description="Helical" evidence="6">
    <location>
        <begin position="339"/>
        <end position="366"/>
    </location>
</feature>
<feature type="transmembrane region" description="Helical" evidence="6">
    <location>
        <begin position="287"/>
        <end position="306"/>
    </location>
</feature>
<dbReference type="PRINTS" id="PR00702">
    <property type="entry name" value="ACRIFLAVINRP"/>
</dbReference>
<evidence type="ECO:0000256" key="3">
    <source>
        <dbReference type="ARBA" id="ARBA00022692"/>
    </source>
</evidence>
<dbReference type="OrthoDB" id="9794724at2"/>
<keyword evidence="5 6" id="KW-0472">Membrane</keyword>
<feature type="transmembrane region" description="Helical" evidence="6">
    <location>
        <begin position="675"/>
        <end position="699"/>
    </location>
</feature>
<keyword evidence="3 6" id="KW-0812">Transmembrane</keyword>
<dbReference type="GO" id="GO:0005886">
    <property type="term" value="C:plasma membrane"/>
    <property type="evidence" value="ECO:0007669"/>
    <property type="project" value="UniProtKB-SubCell"/>
</dbReference>
<dbReference type="AlphaFoldDB" id="K0NQQ0"/>
<feature type="transmembrane region" description="Helical" evidence="6">
    <location>
        <begin position="780"/>
        <end position="800"/>
    </location>
</feature>
<organism evidence="8 9">
    <name type="scientific">Desulfobacula toluolica (strain DSM 7467 / Tol2)</name>
    <dbReference type="NCBI Taxonomy" id="651182"/>
    <lineage>
        <taxon>Bacteria</taxon>
        <taxon>Pseudomonadati</taxon>
        <taxon>Thermodesulfobacteriota</taxon>
        <taxon>Desulfobacteria</taxon>
        <taxon>Desulfobacterales</taxon>
        <taxon>Desulfobacteraceae</taxon>
        <taxon>Desulfobacula</taxon>
    </lineage>
</organism>
<dbReference type="InterPro" id="IPR000731">
    <property type="entry name" value="SSD"/>
</dbReference>
<evidence type="ECO:0000256" key="2">
    <source>
        <dbReference type="ARBA" id="ARBA00022475"/>
    </source>
</evidence>
<name>K0NQQ0_DESTT</name>
<dbReference type="GO" id="GO:0022857">
    <property type="term" value="F:transmembrane transporter activity"/>
    <property type="evidence" value="ECO:0007669"/>
    <property type="project" value="InterPro"/>
</dbReference>
<keyword evidence="2" id="KW-1003">Cell membrane</keyword>
<feature type="domain" description="SSD" evidence="7">
    <location>
        <begin position="316"/>
        <end position="438"/>
    </location>
</feature>
<feature type="transmembrane region" description="Helical" evidence="6">
    <location>
        <begin position="806"/>
        <end position="828"/>
    </location>
</feature>
<dbReference type="Pfam" id="PF03176">
    <property type="entry name" value="MMPL"/>
    <property type="match status" value="2"/>
</dbReference>
<comment type="subcellular location">
    <subcellularLocation>
        <location evidence="1">Cell membrane</location>
        <topology evidence="1">Multi-pass membrane protein</topology>
    </subcellularLocation>
</comment>
<proteinExistence type="predicted"/>
<dbReference type="KEGG" id="dto:TOL2_C43120"/>
<sequence>MGQILSGINIFFEALPDRLRQKKWWVLLFFVIATGFMSLGVKNVVIDESLTSYFQDDDPVKKAYDNFRSIFGGDEYVYIVYRAKDKDIFSSASLAALKKLHHDLADYRLNLEPTIPSALDHIEEVKSLINVKYMEAWNQTLYSRNFIGDRLPQNHTQQEQLRKKALNHPDYPRIYLSENSEYGGIVVRTDFNARLEPLVGQKDTGKKISTGFDDEDIVFDTMDAKKNISKDAGDLTLCKEDIREYPLFMKKIRAILAKPEYTAAFEFYPVGNPALMDFFATAVINDMGRLMSLVLLLIIIMLWILFRSFSAVLWPVVIVILTIIWVLGLVGWLKIPMTAMLQVIIFLALSVGIADTVHILSGYLYFRNKNLDHKHAICSVMKKSGLACMLTSLTTAVGLFSLVLVPMKPISNFGVFAAVAVLFAFVFTVLLLPLMLDIWSPVSKTKACETDHFILKLLKKIEQVSVSHSWKMILIFFGAGIFMVFGILQLKVDSNFVEIIKKGMPLREAYGIVDEHLGGTGNMEVMLDFKQEDALKDPRVLFAMESLQGFMEEDESCRVVKTLSLVNVVKESHKALHDNAPEKYLIPSDPAILQQVLFLFENANPKDRTRLVSDDYSQARIGLNSLNVGSIEALKIMKKVQAFIDHRFAGLKQTYPDLDVTLTGNMALLSIMLDYIAWAQIKSFGLALLVISVILFLVLGSSKSGLVALAPNLFPILTTFGLMGYFNIPLDADTLLVAPIIIGLAVDDTIHFMTHFRLEMEKSKDIAAAAIQSIREAGQAIAFTSLILSVGFLVFLLSFHNGLSHFGIFAAIAVLTALLSDLFLLPALCRVCNVNFNRTLKEVDRCESLA</sequence>
<feature type="transmembrane region" description="Helical" evidence="6">
    <location>
        <begin position="24"/>
        <end position="41"/>
    </location>
</feature>
<evidence type="ECO:0000256" key="4">
    <source>
        <dbReference type="ARBA" id="ARBA00022989"/>
    </source>
</evidence>
<evidence type="ECO:0000256" key="6">
    <source>
        <dbReference type="SAM" id="Phobius"/>
    </source>
</evidence>
<dbReference type="PANTHER" id="PTHR33406">
    <property type="entry name" value="MEMBRANE PROTEIN MJ1562-RELATED"/>
    <property type="match status" value="1"/>
</dbReference>
<reference evidence="8 9" key="1">
    <citation type="journal article" date="2013" name="Environ. Microbiol.">
        <title>Complete genome, catabolic sub-proteomes and key-metabolites of Desulfobacula toluolica Tol2, a marine, aromatic compound-degrading, sulfate-reducing bacterium.</title>
        <authorList>
            <person name="Wohlbrand L."/>
            <person name="Jacob J.H."/>
            <person name="Kube M."/>
            <person name="Mussmann M."/>
            <person name="Jarling R."/>
            <person name="Beck A."/>
            <person name="Amann R."/>
            <person name="Wilkes H."/>
            <person name="Reinhardt R."/>
            <person name="Rabus R."/>
        </authorList>
    </citation>
    <scope>NUCLEOTIDE SEQUENCE [LARGE SCALE GENOMIC DNA]</scope>
    <source>
        <strain evidence="9">DSM 7467 / Tol2</strain>
    </source>
</reference>
<keyword evidence="9" id="KW-1185">Reference proteome</keyword>
<gene>
    <name evidence="8" type="ordered locus">TOL2_C43120</name>
</gene>
<accession>K0NQQ0</accession>
<dbReference type="InterPro" id="IPR050545">
    <property type="entry name" value="Mycobact_MmpL"/>
</dbReference>
<dbReference type="PANTHER" id="PTHR33406:SF12">
    <property type="entry name" value="BLR2997 PROTEIN"/>
    <property type="match status" value="1"/>
</dbReference>
<dbReference type="RefSeq" id="WP_014959648.1">
    <property type="nucleotide sequence ID" value="NC_018645.1"/>
</dbReference>
<dbReference type="PROSITE" id="PS50156">
    <property type="entry name" value="SSD"/>
    <property type="match status" value="2"/>
</dbReference>
<dbReference type="InterPro" id="IPR004869">
    <property type="entry name" value="MMPL_dom"/>
</dbReference>
<dbReference type="Gene3D" id="1.20.1640.10">
    <property type="entry name" value="Multidrug efflux transporter AcrB transmembrane domain"/>
    <property type="match status" value="2"/>
</dbReference>
<feature type="domain" description="SSD" evidence="7">
    <location>
        <begin position="705"/>
        <end position="831"/>
    </location>
</feature>
<evidence type="ECO:0000256" key="5">
    <source>
        <dbReference type="ARBA" id="ARBA00023136"/>
    </source>
</evidence>
<feature type="transmembrane region" description="Helical" evidence="6">
    <location>
        <begin position="469"/>
        <end position="488"/>
    </location>
</feature>
<evidence type="ECO:0000313" key="8">
    <source>
        <dbReference type="EMBL" id="CCK82468.1"/>
    </source>
</evidence>
<dbReference type="HOGENOM" id="CLU_008861_3_0_7"/>
<feature type="transmembrane region" description="Helical" evidence="6">
    <location>
        <begin position="706"/>
        <end position="728"/>
    </location>
</feature>
<feature type="transmembrane region" description="Helical" evidence="6">
    <location>
        <begin position="734"/>
        <end position="754"/>
    </location>
</feature>